<dbReference type="EC" id="3.5.-.-" evidence="2"/>
<dbReference type="Proteomes" id="UP001595999">
    <property type="component" value="Unassembled WGS sequence"/>
</dbReference>
<comment type="caution">
    <text evidence="2">The sequence shown here is derived from an EMBL/GenBank/DDBJ whole genome shotgun (WGS) entry which is preliminary data.</text>
</comment>
<evidence type="ECO:0000313" key="2">
    <source>
        <dbReference type="EMBL" id="MFC4490307.1"/>
    </source>
</evidence>
<dbReference type="InterPro" id="IPR011059">
    <property type="entry name" value="Metal-dep_hydrolase_composite"/>
</dbReference>
<dbReference type="PANTHER" id="PTHR22642:SF2">
    <property type="entry name" value="PROTEIN LONG AFTER FAR-RED 3"/>
    <property type="match status" value="1"/>
</dbReference>
<evidence type="ECO:0000313" key="3">
    <source>
        <dbReference type="Proteomes" id="UP001595999"/>
    </source>
</evidence>
<evidence type="ECO:0000259" key="1">
    <source>
        <dbReference type="PROSITE" id="PS50112"/>
    </source>
</evidence>
<dbReference type="InterPro" id="IPR013108">
    <property type="entry name" value="Amidohydro_3"/>
</dbReference>
<dbReference type="SUPFAM" id="SSF51556">
    <property type="entry name" value="Metallo-dependent hydrolases"/>
    <property type="match status" value="1"/>
</dbReference>
<dbReference type="Pfam" id="PF07969">
    <property type="entry name" value="Amidohydro_3"/>
    <property type="match status" value="1"/>
</dbReference>
<dbReference type="InterPro" id="IPR000014">
    <property type="entry name" value="PAS"/>
</dbReference>
<dbReference type="InterPro" id="IPR032466">
    <property type="entry name" value="Metal_Hydrolase"/>
</dbReference>
<dbReference type="Gene3D" id="2.30.40.10">
    <property type="entry name" value="Urease, subunit C, domain 1"/>
    <property type="match status" value="1"/>
</dbReference>
<dbReference type="EMBL" id="JBHSEK010000006">
    <property type="protein sequence ID" value="MFC4490307.1"/>
    <property type="molecule type" value="Genomic_DNA"/>
</dbReference>
<dbReference type="Gene3D" id="3.20.20.140">
    <property type="entry name" value="Metal-dependent hydrolases"/>
    <property type="match status" value="1"/>
</dbReference>
<dbReference type="InterPro" id="IPR033932">
    <property type="entry name" value="YtcJ-like"/>
</dbReference>
<keyword evidence="2" id="KW-0378">Hydrolase</keyword>
<keyword evidence="3" id="KW-1185">Reference proteome</keyword>
<accession>A0ABV8ZT29</accession>
<dbReference type="Gene3D" id="3.10.310.70">
    <property type="match status" value="1"/>
</dbReference>
<dbReference type="PROSITE" id="PS50112">
    <property type="entry name" value="PAS"/>
    <property type="match status" value="1"/>
</dbReference>
<dbReference type="GO" id="GO:0016787">
    <property type="term" value="F:hydrolase activity"/>
    <property type="evidence" value="ECO:0007669"/>
    <property type="project" value="UniProtKB-KW"/>
</dbReference>
<dbReference type="SUPFAM" id="SSF51338">
    <property type="entry name" value="Composite domain of metallo-dependent hydrolases"/>
    <property type="match status" value="1"/>
</dbReference>
<dbReference type="CDD" id="cd01300">
    <property type="entry name" value="YtcJ_like"/>
    <property type="match status" value="1"/>
</dbReference>
<dbReference type="PANTHER" id="PTHR22642">
    <property type="entry name" value="IMIDAZOLONEPROPIONASE"/>
    <property type="match status" value="1"/>
</dbReference>
<organism evidence="2 3">
    <name type="scientific">Chromobacterium aquaticum</name>
    <dbReference type="NCBI Taxonomy" id="467180"/>
    <lineage>
        <taxon>Bacteria</taxon>
        <taxon>Pseudomonadati</taxon>
        <taxon>Pseudomonadota</taxon>
        <taxon>Betaproteobacteria</taxon>
        <taxon>Neisseriales</taxon>
        <taxon>Chromobacteriaceae</taxon>
        <taxon>Chromobacterium</taxon>
    </lineage>
</organism>
<reference evidence="3" key="1">
    <citation type="journal article" date="2019" name="Int. J. Syst. Evol. Microbiol.">
        <title>The Global Catalogue of Microorganisms (GCM) 10K type strain sequencing project: providing services to taxonomists for standard genome sequencing and annotation.</title>
        <authorList>
            <consortium name="The Broad Institute Genomics Platform"/>
            <consortium name="The Broad Institute Genome Sequencing Center for Infectious Disease"/>
            <person name="Wu L."/>
            <person name="Ma J."/>
        </authorList>
    </citation>
    <scope>NUCLEOTIDE SEQUENCE [LARGE SCALE GENOMIC DNA]</scope>
    <source>
        <strain evidence="3">CGMCC 4.7608</strain>
    </source>
</reference>
<name>A0ABV8ZT29_9NEIS</name>
<gene>
    <name evidence="2" type="ORF">ACFO0R_11800</name>
</gene>
<protein>
    <submittedName>
        <fullName evidence="2">Amidohydrolase</fullName>
        <ecNumber evidence="2">3.5.-.-</ecNumber>
    </submittedName>
</protein>
<proteinExistence type="predicted"/>
<dbReference type="RefSeq" id="WP_231462673.1">
    <property type="nucleotide sequence ID" value="NZ_JAJOHW010000082.1"/>
</dbReference>
<feature type="domain" description="PAS" evidence="1">
    <location>
        <begin position="194"/>
        <end position="229"/>
    </location>
</feature>
<sequence length="611" mass="66346">MSQPHQPGCACCTLPSLSMQLDALQHHNWTESLANLVRVAAERAKLALHQDAAIFHGGTIYTLQGGQPSRVEALGIAHGKVVSVGSLQQVETDMRAQPRAERIDLHGKTLLPGMIDPHMHILPSALYRNWINLSPFQGQVLRPGYNLDWVAEQLRGELASHGSHTASGAPRWLTGFGVDPSLMSPWKEPDSHFLDGISAEVPIFLINASGHLGYANSAAVKLAGLDPKENGVTTESNVAKVLAVIPGLAAPHLLGKVQEILNDAAANGITTLFDAGLGAGLGPLEITLVRAFAQSPLAPVRIGAALYGNPDWLQEQWLQTYQLNHNKHDDDRFSVRALKLIADGSNQGLTGYQSEDYCCSAEHRVPGVSPRGLFNFEPPITFAAQLQRALNAGWPVLVHANGDQALDYVLASFELALFDKTSEDGTLNPKLTLRSRIEHCSLLSDASIATMARLKLSPSFLIGHVGYWGQIFKTTILGRERAQMLDRCQSALQAGLRISLHSDHFVSPLGTLRMMEQAVTRVMEADPEQQPLNPAECLDRISALRAVTLDAAWQCHMDHIVGSLEPGKLADLAILEQDPLDPAVPAGSLRDIRVHQTWLAGKPVYHNPNTH</sequence>